<dbReference type="HOGENOM" id="CLU_3219289_0_0_10"/>
<dbReference type="Proteomes" id="UP000011173">
    <property type="component" value="Chromosome"/>
</dbReference>
<dbReference type="STRING" id="592029.DDD_1668"/>
<reference evidence="1 2" key="1">
    <citation type="journal article" date="2013" name="Genome Biol. Evol.">
        <title>Genomic makeup of the marine flavobacterium Nonlabens (Donghaeana) dokdonensis DSW-6 and identification of a novel class of rhodopsins.</title>
        <authorList>
            <person name="Kwon S.K."/>
            <person name="Kim B.K."/>
            <person name="Song J.Y."/>
            <person name="Kwak M.J."/>
            <person name="Lee C.H."/>
            <person name="Yoon J.H."/>
            <person name="Oh T.K."/>
            <person name="Kim J.F."/>
        </authorList>
    </citation>
    <scope>NUCLEOTIDE SEQUENCE [LARGE SCALE GENOMIC DNA]</scope>
    <source>
        <strain evidence="2">DSM 17205 / KCTC 12402 / DSW-6</strain>
    </source>
</reference>
<dbReference type="EMBL" id="CP001397">
    <property type="protein sequence ID" value="AGC76795.1"/>
    <property type="molecule type" value="Genomic_DNA"/>
</dbReference>
<organism evidence="1 2">
    <name type="scientific">Nonlabens dokdonensis (strain DSM 17205 / KCTC 12402 / DSW-6)</name>
    <name type="common">Donghaeana dokdonensis</name>
    <dbReference type="NCBI Taxonomy" id="592029"/>
    <lineage>
        <taxon>Bacteria</taxon>
        <taxon>Pseudomonadati</taxon>
        <taxon>Bacteroidota</taxon>
        <taxon>Flavobacteriia</taxon>
        <taxon>Flavobacteriales</taxon>
        <taxon>Flavobacteriaceae</taxon>
        <taxon>Nonlabens</taxon>
    </lineage>
</organism>
<dbReference type="AlphaFoldDB" id="L7W593"/>
<evidence type="ECO:0000313" key="2">
    <source>
        <dbReference type="Proteomes" id="UP000011173"/>
    </source>
</evidence>
<sequence length="44" mass="5733">MVYNIYGNLLWHRNDSKYYYYYLHFSFWSFNSYNIDSEKYRDKK</sequence>
<dbReference type="KEGG" id="ndo:DDD_1668"/>
<proteinExistence type="predicted"/>
<accession>L7W593</accession>
<protein>
    <submittedName>
        <fullName evidence="1">Uncharacterized protein</fullName>
    </submittedName>
</protein>
<evidence type="ECO:0000313" key="1">
    <source>
        <dbReference type="EMBL" id="AGC76795.1"/>
    </source>
</evidence>
<name>L7W593_NONDD</name>
<gene>
    <name evidence="1" type="ordered locus">DDD_1668</name>
</gene>